<evidence type="ECO:0000256" key="2">
    <source>
        <dbReference type="ARBA" id="ARBA00022898"/>
    </source>
</evidence>
<dbReference type="RefSeq" id="XP_031421012.1">
    <property type="nucleotide sequence ID" value="XM_031565152.2"/>
</dbReference>
<dbReference type="Proteomes" id="UP000515152">
    <property type="component" value="Chromosome 3"/>
</dbReference>
<feature type="coiled-coil region" evidence="3">
    <location>
        <begin position="309"/>
        <end position="337"/>
    </location>
</feature>
<dbReference type="GO" id="GO:0006520">
    <property type="term" value="P:amino acid metabolic process"/>
    <property type="evidence" value="ECO:0007669"/>
    <property type="project" value="TreeGrafter"/>
</dbReference>
<dbReference type="FunFam" id="1.10.10.60:FF:000032">
    <property type="entry name" value="Zinc finger and SCAN domain-containing 20"/>
    <property type="match status" value="1"/>
</dbReference>
<protein>
    <submittedName>
        <fullName evidence="8 9">1-aminocyclopropane-1-carboxylate synthase-like protein 1</fullName>
    </submittedName>
</protein>
<dbReference type="InterPro" id="IPR004838">
    <property type="entry name" value="NHTrfase_class1_PyrdxlP-BS"/>
</dbReference>
<dbReference type="RefSeq" id="XP_031421013.1">
    <property type="nucleotide sequence ID" value="XM_031565153.2"/>
</dbReference>
<dbReference type="PANTHER" id="PTHR43795:SF17">
    <property type="entry name" value="1-AMINOCYCLOPROPANE-1-CARBOXYLATE SYNTHASE-LIKE PROTEIN 1"/>
    <property type="match status" value="1"/>
</dbReference>
<feature type="domain" description="Aminotransferase class I/classII large" evidence="5">
    <location>
        <begin position="448"/>
        <end position="806"/>
    </location>
</feature>
<feature type="domain" description="Myb/SANT-like DNA-binding" evidence="6">
    <location>
        <begin position="12"/>
        <end position="100"/>
    </location>
</feature>
<evidence type="ECO:0000256" key="1">
    <source>
        <dbReference type="ARBA" id="ARBA00007441"/>
    </source>
</evidence>
<evidence type="ECO:0000313" key="8">
    <source>
        <dbReference type="RefSeq" id="XP_031421012.1"/>
    </source>
</evidence>
<evidence type="ECO:0000313" key="9">
    <source>
        <dbReference type="RefSeq" id="XP_031421013.1"/>
    </source>
</evidence>
<dbReference type="GeneTree" id="ENSGT00940000164760"/>
<dbReference type="GO" id="GO:0030170">
    <property type="term" value="F:pyridoxal phosphate binding"/>
    <property type="evidence" value="ECO:0007669"/>
    <property type="project" value="InterPro"/>
</dbReference>
<keyword evidence="3" id="KW-0175">Coiled coil</keyword>
<keyword evidence="2" id="KW-0663">Pyridoxal phosphate</keyword>
<comment type="similarity">
    <text evidence="1">Belongs to the class-I pyridoxal-phosphate-dependent aminotransferase family.</text>
</comment>
<organism evidence="7 8">
    <name type="scientific">Clupea harengus</name>
    <name type="common">Atlantic herring</name>
    <dbReference type="NCBI Taxonomy" id="7950"/>
    <lineage>
        <taxon>Eukaryota</taxon>
        <taxon>Metazoa</taxon>
        <taxon>Chordata</taxon>
        <taxon>Craniata</taxon>
        <taxon>Vertebrata</taxon>
        <taxon>Euteleostomi</taxon>
        <taxon>Actinopterygii</taxon>
        <taxon>Neopterygii</taxon>
        <taxon>Teleostei</taxon>
        <taxon>Clupei</taxon>
        <taxon>Clupeiformes</taxon>
        <taxon>Clupeoidei</taxon>
        <taxon>Clupeidae</taxon>
        <taxon>Clupea</taxon>
    </lineage>
</organism>
<dbReference type="PANTHER" id="PTHR43795">
    <property type="entry name" value="BIFUNCTIONAL ASPARTATE AMINOTRANSFERASE AND GLUTAMATE/ASPARTATE-PREPHENATE AMINOTRANSFERASE-RELATED"/>
    <property type="match status" value="1"/>
</dbReference>
<feature type="compositionally biased region" description="Low complexity" evidence="4">
    <location>
        <begin position="233"/>
        <end position="242"/>
    </location>
</feature>
<dbReference type="InterPro" id="IPR015422">
    <property type="entry name" value="PyrdxlP-dep_Trfase_small"/>
</dbReference>
<evidence type="ECO:0000259" key="5">
    <source>
        <dbReference type="Pfam" id="PF00155"/>
    </source>
</evidence>
<dbReference type="Gene3D" id="1.10.10.60">
    <property type="entry name" value="Homeodomain-like"/>
    <property type="match status" value="1"/>
</dbReference>
<feature type="compositionally biased region" description="Low complexity" evidence="4">
    <location>
        <begin position="834"/>
        <end position="843"/>
    </location>
</feature>
<dbReference type="AlphaFoldDB" id="A0A6P8FCQ7"/>
<dbReference type="Pfam" id="PF00155">
    <property type="entry name" value="Aminotran_1_2"/>
    <property type="match status" value="1"/>
</dbReference>
<dbReference type="Gene3D" id="3.40.640.10">
    <property type="entry name" value="Type I PLP-dependent aspartate aminotransferase-like (Major domain)"/>
    <property type="match status" value="1"/>
</dbReference>
<sequence length="963" mass="106746">MDFRGKKYERGSNWSDPEVAELLQLWADESVQIELESCLRNQHVFNRIAEVLHGKGIFRTGDQCREKIKKMKLEYRRIKENQKRTIRGGRTWKFYEVMDRVLTNRPSLSYSSGGGGIMAHQLLPGAGYSDAYLHGLPTTAFGSATSGSYLFSHPPKPGDLLEIKSEDVNSEDGILCSGAPAELLYHIGSCDEPDADSKSLGADIEDSAEAGRAEGVTHARLSPSGISDQNMAGSSGTGVSVREGGGGGEERPRSRDRGGLKGPSSLRQRKRRRVGRGTCGGGGNRRTVDEALLSFLTWQRAAEERLLSLEEARLERETQAEERRQRLEERRSEQERQHELRLLSLFAGALTAAGGRTEGLLPTVAAPSLAPTPSPRCPSPSAAPASSHPTSCSVRGPDAPGHSIFLSRRGNRIRQHQGILQEGFTQYHADKYSQDNPNGVINMGTSENKLCYDLLHQRLTQPDMFCLEPSLLQYPDWKGHPFLREEVARFLTQYCRSVDPLKAENVVVMNGCGSLFSAIAAVLCDPEDVILIPTPFYGVITEDVHLYSSVRLFHAHLSAQPSGSANRPFHLTVDILETTLSKAKKEGVNVKAVILVNPHNPLGEMYSSEEMTDFLEFAKRHKLHAIVDEVYMLTVFDEAVSFHSVLSLDRLPDPQRTHVLWGLSKDFALAGIRVGTLYSQNRALVEALDQLGCFHGVPGPVQHQVARLLQDKDWISEEFLPTCRKRLRAAHSFLAEELRKMDVPHLHRPVGFFIWADFSKFLSEASFPAELELWRRFLRHRVVLSCGQAFSCSSPGWFRIVFTDQESRLHLGMQRIRQALDELESGRLHDTGESGESGQSSAEVTSARRRKEKEASDKAIYGVTREAVGPTGSQEPRLENSAGESSSAATAADTDEVCLDAEELVVLDCQSTQSGLKLDSLIGELRQQISSSDWLVKNTPVLSAGEDPELFDVFKDLLDRARK</sequence>
<dbReference type="InterPro" id="IPR004839">
    <property type="entry name" value="Aminotransferase_I/II_large"/>
</dbReference>
<evidence type="ECO:0000256" key="3">
    <source>
        <dbReference type="SAM" id="Coils"/>
    </source>
</evidence>
<dbReference type="SUPFAM" id="SSF53383">
    <property type="entry name" value="PLP-dependent transferases"/>
    <property type="match status" value="1"/>
</dbReference>
<dbReference type="CDD" id="cd00609">
    <property type="entry name" value="AAT_like"/>
    <property type="match status" value="1"/>
</dbReference>
<dbReference type="Pfam" id="PF13837">
    <property type="entry name" value="Myb_DNA-bind_4"/>
    <property type="match status" value="1"/>
</dbReference>
<evidence type="ECO:0000259" key="6">
    <source>
        <dbReference type="Pfam" id="PF13837"/>
    </source>
</evidence>
<dbReference type="OrthoDB" id="7042322at2759"/>
<dbReference type="InterPro" id="IPR044822">
    <property type="entry name" value="Myb_DNA-bind_4"/>
</dbReference>
<dbReference type="Gene3D" id="3.90.1150.10">
    <property type="entry name" value="Aspartate Aminotransferase, domain 1"/>
    <property type="match status" value="1"/>
</dbReference>
<dbReference type="PRINTS" id="PR00753">
    <property type="entry name" value="ACCSYNTHASE"/>
</dbReference>
<reference evidence="8 9" key="1">
    <citation type="submission" date="2025-04" db="UniProtKB">
        <authorList>
            <consortium name="RefSeq"/>
        </authorList>
    </citation>
    <scope>IDENTIFICATION</scope>
</reference>
<feature type="compositionally biased region" description="Low complexity" evidence="4">
    <location>
        <begin position="379"/>
        <end position="393"/>
    </location>
</feature>
<evidence type="ECO:0000313" key="7">
    <source>
        <dbReference type="Proteomes" id="UP000515152"/>
    </source>
</evidence>
<dbReference type="InterPro" id="IPR015424">
    <property type="entry name" value="PyrdxlP-dep_Trfase"/>
</dbReference>
<dbReference type="CTD" id="84680"/>
<proteinExistence type="inferred from homology"/>
<accession>A0A6P8FCQ7</accession>
<feature type="region of interest" description="Disordered" evidence="4">
    <location>
        <begin position="828"/>
        <end position="889"/>
    </location>
</feature>
<dbReference type="InterPro" id="IPR050478">
    <property type="entry name" value="Ethylene_sulfur-biosynth"/>
</dbReference>
<gene>
    <name evidence="8 9" type="primary">accs</name>
</gene>
<feature type="region of interest" description="Disordered" evidence="4">
    <location>
        <begin position="364"/>
        <end position="404"/>
    </location>
</feature>
<dbReference type="GO" id="GO:0008483">
    <property type="term" value="F:transaminase activity"/>
    <property type="evidence" value="ECO:0007669"/>
    <property type="project" value="TreeGrafter"/>
</dbReference>
<dbReference type="InterPro" id="IPR015421">
    <property type="entry name" value="PyrdxlP-dep_Trfase_major"/>
</dbReference>
<dbReference type="KEGG" id="char:105900740"/>
<keyword evidence="7" id="KW-1185">Reference proteome</keyword>
<dbReference type="PROSITE" id="PS00105">
    <property type="entry name" value="AA_TRANSFER_CLASS_1"/>
    <property type="match status" value="1"/>
</dbReference>
<feature type="compositionally biased region" description="Basic and acidic residues" evidence="4">
    <location>
        <begin position="248"/>
        <end position="259"/>
    </location>
</feature>
<evidence type="ECO:0000256" key="4">
    <source>
        <dbReference type="SAM" id="MobiDB-lite"/>
    </source>
</evidence>
<feature type="region of interest" description="Disordered" evidence="4">
    <location>
        <begin position="210"/>
        <end position="286"/>
    </location>
</feature>
<dbReference type="GeneID" id="105900740"/>
<name>A0A6P8FCQ7_CLUHA</name>